<organism evidence="2 3">
    <name type="scientific">Candidatus Nitrosocaldus cavascurensis</name>
    <dbReference type="NCBI Taxonomy" id="2058097"/>
    <lineage>
        <taxon>Archaea</taxon>
        <taxon>Nitrososphaerota</taxon>
        <taxon>Nitrososphaeria</taxon>
        <taxon>Candidatus Nitrosocaldales</taxon>
        <taxon>Candidatus Nitrosocaldaceae</taxon>
        <taxon>Candidatus Nitrosocaldus</taxon>
    </lineage>
</organism>
<dbReference type="GeneID" id="41594469"/>
<accession>A0A2K5APK4</accession>
<dbReference type="RefSeq" id="WP_103287599.1">
    <property type="nucleotide sequence ID" value="NZ_LT981265.1"/>
</dbReference>
<evidence type="ECO:0000313" key="2">
    <source>
        <dbReference type="EMBL" id="SPC33565.1"/>
    </source>
</evidence>
<protein>
    <submittedName>
        <fullName evidence="2">Uncharacterized protein</fullName>
    </submittedName>
</protein>
<dbReference type="AlphaFoldDB" id="A0A2K5APK4"/>
<evidence type="ECO:0000256" key="1">
    <source>
        <dbReference type="SAM" id="Coils"/>
    </source>
</evidence>
<dbReference type="Gene3D" id="1.20.120.20">
    <property type="entry name" value="Apolipoprotein"/>
    <property type="match status" value="1"/>
</dbReference>
<keyword evidence="3" id="KW-1185">Reference proteome</keyword>
<reference evidence="3" key="1">
    <citation type="submission" date="2018-01" db="EMBL/GenBank/DDBJ databases">
        <authorList>
            <person name="Kerou L M."/>
        </authorList>
    </citation>
    <scope>NUCLEOTIDE SEQUENCE [LARGE SCALE GENOMIC DNA]</scope>
    <source>
        <strain evidence="3">SCU2</strain>
    </source>
</reference>
<evidence type="ECO:0000313" key="3">
    <source>
        <dbReference type="Proteomes" id="UP000236248"/>
    </source>
</evidence>
<dbReference type="KEGG" id="ncv:NCAV_0371"/>
<proteinExistence type="predicted"/>
<gene>
    <name evidence="2" type="ORF">NCAV_0371</name>
</gene>
<dbReference type="Proteomes" id="UP000236248">
    <property type="component" value="Chromosome NCAV"/>
</dbReference>
<dbReference type="SUPFAM" id="SSF58113">
    <property type="entry name" value="Apolipoprotein A-I"/>
    <property type="match status" value="1"/>
</dbReference>
<keyword evidence="1" id="KW-0175">Coiled coil</keyword>
<dbReference type="EMBL" id="LT981265">
    <property type="protein sequence ID" value="SPC33565.1"/>
    <property type="molecule type" value="Genomic_DNA"/>
</dbReference>
<sequence length="404" mass="46585">MASEVYNRIEVAGIYGVRRVDLRKEFGEDVDKHVEELISSGLIFADKKSGAITYWTKDNYIKYVMENDPKFKLIQVMINSISNGTTSREEDCRMYDALEERVVNMMHNTIDEKVRDLNRYIDEHISLIKNDYSSINSHIMQEISNIKEELSNKLSLLNTIIDERISSTNNDLNLKLENVKNEFNTSTNRLEEKINSILIDVERRIAGMNVADEIQDIRNVMNENVSSIREEMDKRLNNLHLEIESRISALKDDLSSRIIRIDESIHDELTRIKVEMGERISALSDEIKAIGSMLEEVKVITTKGNGHTNGNGKTNNDAGREHITLEQFRIDFDRMLAEASSSIGWVELISIRERMCRKYDITAHEFYSLVSQLLERFSNRYELSSGGQEGIVIRGLVHGFVRRI</sequence>
<feature type="coiled-coil region" evidence="1">
    <location>
        <begin position="169"/>
        <end position="196"/>
    </location>
</feature>
<name>A0A2K5APK4_9ARCH</name>